<evidence type="ECO:0000313" key="2">
    <source>
        <dbReference type="Proteomes" id="UP000028090"/>
    </source>
</evidence>
<dbReference type="InterPro" id="IPR023885">
    <property type="entry name" value="4Fe4S-binding_SPASM_dom"/>
</dbReference>
<dbReference type="PATRIC" id="fig|28037.95.peg.1390"/>
<accession>A0A081PVV7</accession>
<dbReference type="RefSeq" id="WP_235219616.1">
    <property type="nucleotide sequence ID" value="NZ_JPFU01000013.1"/>
</dbReference>
<comment type="caution">
    <text evidence="1">The sequence shown here is derived from an EMBL/GenBank/DDBJ whole genome shotgun (WGS) entry which is preliminary data.</text>
</comment>
<gene>
    <name evidence="1" type="ORF">SK629_1460</name>
</gene>
<dbReference type="Proteomes" id="UP000028090">
    <property type="component" value="Unassembled WGS sequence"/>
</dbReference>
<dbReference type="EMBL" id="JPFU01000013">
    <property type="protein sequence ID" value="KEQ34830.1"/>
    <property type="molecule type" value="Genomic_DNA"/>
</dbReference>
<sequence>MIFIEYYFKNDDRFFLLYHNIGNWGQGDRSKDDCVTVFKNDMSFGISKKAVDLGYHLSLPSIVVHNSFSCYANRLNHYMFNVRGIVQACTVALYDNQNVFGNINTGLINKDKMKGWFLSVREDCKTCPFVLICKSGFCPMAKHITELSSSVICKNMQEKIRKNLALYAISGCYEDILDVN</sequence>
<dbReference type="InterPro" id="IPR013785">
    <property type="entry name" value="Aldolase_TIM"/>
</dbReference>
<name>A0A081PVV7_STRMT</name>
<dbReference type="AlphaFoldDB" id="A0A081PVV7"/>
<organism evidence="1 2">
    <name type="scientific">Streptococcus mitis</name>
    <dbReference type="NCBI Taxonomy" id="28037"/>
    <lineage>
        <taxon>Bacteria</taxon>
        <taxon>Bacillati</taxon>
        <taxon>Bacillota</taxon>
        <taxon>Bacilli</taxon>
        <taxon>Lactobacillales</taxon>
        <taxon>Streptococcaceae</taxon>
        <taxon>Streptococcus</taxon>
        <taxon>Streptococcus mitis group</taxon>
    </lineage>
</organism>
<dbReference type="NCBIfam" id="TIGR04085">
    <property type="entry name" value="rSAM_more_4Fe4S"/>
    <property type="match status" value="1"/>
</dbReference>
<proteinExistence type="predicted"/>
<protein>
    <submittedName>
        <fullName evidence="1">Radical SAM additional 4Fe4S-binding domain protein</fullName>
    </submittedName>
</protein>
<reference evidence="1 2" key="1">
    <citation type="submission" date="2014-05" db="EMBL/GenBank/DDBJ databases">
        <authorList>
            <person name="Daugherty S.C."/>
            <person name="Tallon L.J."/>
            <person name="Sadzewicz L."/>
            <person name="Kilian M."/>
            <person name="Tettelin H."/>
        </authorList>
    </citation>
    <scope>NUCLEOTIDE SEQUENCE [LARGE SCALE GENOMIC DNA]</scope>
    <source>
        <strain evidence="1 2">SK629</strain>
    </source>
</reference>
<evidence type="ECO:0000313" key="1">
    <source>
        <dbReference type="EMBL" id="KEQ34830.1"/>
    </source>
</evidence>
<dbReference type="Gene3D" id="3.20.20.70">
    <property type="entry name" value="Aldolase class I"/>
    <property type="match status" value="1"/>
</dbReference>